<dbReference type="SUPFAM" id="SSF51161">
    <property type="entry name" value="Trimeric LpxA-like enzymes"/>
    <property type="match status" value="1"/>
</dbReference>
<accession>A0ABW0ZZQ8</accession>
<comment type="caution">
    <text evidence="1">The sequence shown here is derived from an EMBL/GenBank/DDBJ whole genome shotgun (WGS) entry which is preliminary data.</text>
</comment>
<name>A0ABW0ZZQ8_9ACTN</name>
<dbReference type="PANTHER" id="PTHR13061">
    <property type="entry name" value="DYNACTIN SUBUNIT P25"/>
    <property type="match status" value="1"/>
</dbReference>
<protein>
    <submittedName>
        <fullName evidence="1">Gamma carbonic anhydrase family protein</fullName>
    </submittedName>
</protein>
<organism evidence="1 2">
    <name type="scientific">Actinomadura rugatobispora</name>
    <dbReference type="NCBI Taxonomy" id="1994"/>
    <lineage>
        <taxon>Bacteria</taxon>
        <taxon>Bacillati</taxon>
        <taxon>Actinomycetota</taxon>
        <taxon>Actinomycetes</taxon>
        <taxon>Streptosporangiales</taxon>
        <taxon>Thermomonosporaceae</taxon>
        <taxon>Actinomadura</taxon>
    </lineage>
</organism>
<dbReference type="Gene3D" id="2.160.10.10">
    <property type="entry name" value="Hexapeptide repeat proteins"/>
    <property type="match status" value="1"/>
</dbReference>
<gene>
    <name evidence="1" type="ORF">ACFPZN_19400</name>
</gene>
<dbReference type="InterPro" id="IPR011004">
    <property type="entry name" value="Trimer_LpxA-like_sf"/>
</dbReference>
<evidence type="ECO:0000313" key="1">
    <source>
        <dbReference type="EMBL" id="MFC5747798.1"/>
    </source>
</evidence>
<dbReference type="RefSeq" id="WP_378283418.1">
    <property type="nucleotide sequence ID" value="NZ_JBHSON010000025.1"/>
</dbReference>
<keyword evidence="2" id="KW-1185">Reference proteome</keyword>
<dbReference type="EMBL" id="JBHSON010000025">
    <property type="protein sequence ID" value="MFC5747798.1"/>
    <property type="molecule type" value="Genomic_DNA"/>
</dbReference>
<dbReference type="Proteomes" id="UP001596074">
    <property type="component" value="Unassembled WGS sequence"/>
</dbReference>
<dbReference type="PANTHER" id="PTHR13061:SF29">
    <property type="entry name" value="GAMMA CARBONIC ANHYDRASE-LIKE 1, MITOCHONDRIAL-RELATED"/>
    <property type="match status" value="1"/>
</dbReference>
<sequence>MTSMLPTGPGDRKKVRELWITGETTSMIMEHRGRRPVVPESAYVAPSAVLCGAVVLGERVRVLHGAVLTAEDGEVRIGSDVVVMENALVRGRAAHAATVGDAVLVGPHAHVNGATIEDEVFLATGVSVFPGAVAGAGSELRINSVLHVNSRLAPETVLPIGWIAAGDPAELFSPDRHEELWEVQREMDFPGTVYGLPRGSSMREVMARQVDYYAAHRHDRLVE</sequence>
<evidence type="ECO:0000313" key="2">
    <source>
        <dbReference type="Proteomes" id="UP001596074"/>
    </source>
</evidence>
<dbReference type="InterPro" id="IPR050484">
    <property type="entry name" value="Transf_Hexapept/Carb_Anhydrase"/>
</dbReference>
<proteinExistence type="predicted"/>
<reference evidence="2" key="1">
    <citation type="journal article" date="2019" name="Int. J. Syst. Evol. Microbiol.">
        <title>The Global Catalogue of Microorganisms (GCM) 10K type strain sequencing project: providing services to taxonomists for standard genome sequencing and annotation.</title>
        <authorList>
            <consortium name="The Broad Institute Genomics Platform"/>
            <consortium name="The Broad Institute Genome Sequencing Center for Infectious Disease"/>
            <person name="Wu L."/>
            <person name="Ma J."/>
        </authorList>
    </citation>
    <scope>NUCLEOTIDE SEQUENCE [LARGE SCALE GENOMIC DNA]</scope>
    <source>
        <strain evidence="2">KCTC 42087</strain>
    </source>
</reference>